<dbReference type="Proteomes" id="UP000297834">
    <property type="component" value="Unassembled WGS sequence"/>
</dbReference>
<organism evidence="6 7">
    <name type="scientific">Alkanindiges illinoisensis</name>
    <dbReference type="NCBI Taxonomy" id="197183"/>
    <lineage>
        <taxon>Bacteria</taxon>
        <taxon>Pseudomonadati</taxon>
        <taxon>Pseudomonadota</taxon>
        <taxon>Gammaproteobacteria</taxon>
        <taxon>Moraxellales</taxon>
        <taxon>Moraxellaceae</taxon>
        <taxon>Alkanindiges</taxon>
    </lineage>
</organism>
<reference evidence="6 7" key="1">
    <citation type="submission" date="2019-03" db="EMBL/GenBank/DDBJ databases">
        <title>Alkanindiges illinoisensis: a potential pathogenic isolated from ascites of a gastric cancer patient with abdominal metastasis.</title>
        <authorList>
            <person name="Hu X."/>
            <person name="Yang B."/>
            <person name="Yan X."/>
            <person name="Lin L."/>
            <person name="Zhao H."/>
            <person name="Zhou F."/>
            <person name="Su B."/>
            <person name="Chen J."/>
            <person name="Rui Y."/>
            <person name="Wang Q."/>
            <person name="Zheng L."/>
        </authorList>
    </citation>
    <scope>NUCLEOTIDE SEQUENCE [LARGE SCALE GENOMIC DNA]</scope>
    <source>
        <strain evidence="6 7">NFYY 23406</strain>
    </source>
</reference>
<evidence type="ECO:0000259" key="5">
    <source>
        <dbReference type="Pfam" id="PF25963"/>
    </source>
</evidence>
<protein>
    <submittedName>
        <fullName evidence="6">HlyD family secretion protein</fullName>
    </submittedName>
</protein>
<feature type="domain" description="p-hydroxybenzoic acid efflux pump subunit AaeA-like beta-barrel" evidence="5">
    <location>
        <begin position="294"/>
        <end position="384"/>
    </location>
</feature>
<evidence type="ECO:0000259" key="4">
    <source>
        <dbReference type="Pfam" id="PF25917"/>
    </source>
</evidence>
<evidence type="ECO:0000256" key="2">
    <source>
        <dbReference type="SAM" id="Coils"/>
    </source>
</evidence>
<keyword evidence="7" id="KW-1185">Reference proteome</keyword>
<dbReference type="PANTHER" id="PTHR30386:SF24">
    <property type="entry name" value="MULTIDRUG RESISTANCE EFFLUX PUMP"/>
    <property type="match status" value="1"/>
</dbReference>
<dbReference type="STRING" id="1120977.GCA_000619845_00761"/>
<feature type="domain" description="Multidrug resistance protein MdtA-like barrel-sandwich hybrid" evidence="4">
    <location>
        <begin position="67"/>
        <end position="281"/>
    </location>
</feature>
<name>A0A4Y7XFE0_9GAMM</name>
<evidence type="ECO:0000256" key="1">
    <source>
        <dbReference type="ARBA" id="ARBA00009477"/>
    </source>
</evidence>
<keyword evidence="2" id="KW-0175">Coiled coil</keyword>
<proteinExistence type="inferred from homology"/>
<gene>
    <name evidence="6" type="ORF">E2B99_01415</name>
</gene>
<dbReference type="GO" id="GO:0055085">
    <property type="term" value="P:transmembrane transport"/>
    <property type="evidence" value="ECO:0007669"/>
    <property type="project" value="InterPro"/>
</dbReference>
<dbReference type="InterPro" id="IPR050739">
    <property type="entry name" value="MFP"/>
</dbReference>
<comment type="caution">
    <text evidence="6">The sequence shown here is derived from an EMBL/GenBank/DDBJ whole genome shotgun (WGS) entry which is preliminary data.</text>
</comment>
<dbReference type="Gene3D" id="2.40.30.170">
    <property type="match status" value="1"/>
</dbReference>
<dbReference type="OrthoDB" id="9811754at2"/>
<dbReference type="EMBL" id="SNTY01000007">
    <property type="protein sequence ID" value="TEU30552.1"/>
    <property type="molecule type" value="Genomic_DNA"/>
</dbReference>
<keyword evidence="3" id="KW-1133">Transmembrane helix</keyword>
<sequence length="388" mass="42009">MTEESVSSHADAQTQDASAINKRKRLPKIILAIFLVLAVLGIIYYFLVYRFYESTDNAYLKADVTWVSPRVAGEITQLNVKNNQEVKAGQVLMKLDDRDTQARYEQAQAITQLKEAALSVQQQNAASQNAVILEAQAGLDQAYAGLKQAQAGVNQAQAEVARTQKDAARYNALLREGVTTNQRVESVQAQYQSAQAQYQSAQAQYQAAQAQVKRAEAGIGGAKAQFGSIQASREQLVADVNSAKANVNLIGVDASSAQVVAPVSGTIGDLAVRLGSRVNPQTRLLAIVPLEKTFVEANFKETQITDMHVGQKVTVELDAYPDHEFTGHIDSFSPASGAEFSLMPPENATGNFNKVVQRVPVKILLDRKAADPVLRPGLSATVKVDLRT</sequence>
<comment type="similarity">
    <text evidence="1">Belongs to the membrane fusion protein (MFP) (TC 8.A.1) family.</text>
</comment>
<accession>A0A4Y7XFE0</accession>
<dbReference type="PANTHER" id="PTHR30386">
    <property type="entry name" value="MEMBRANE FUSION SUBUNIT OF EMRAB-TOLC MULTIDRUG EFFLUX PUMP"/>
    <property type="match status" value="1"/>
</dbReference>
<dbReference type="Gene3D" id="2.40.50.100">
    <property type="match status" value="1"/>
</dbReference>
<dbReference type="InterPro" id="IPR058625">
    <property type="entry name" value="MdtA-like_BSH"/>
</dbReference>
<dbReference type="Gene3D" id="1.10.287.470">
    <property type="entry name" value="Helix hairpin bin"/>
    <property type="match status" value="1"/>
</dbReference>
<dbReference type="RefSeq" id="WP_134243273.1">
    <property type="nucleotide sequence ID" value="NZ_SNTY01000007.1"/>
</dbReference>
<dbReference type="Pfam" id="PF25963">
    <property type="entry name" value="Beta-barrel_AAEA"/>
    <property type="match status" value="1"/>
</dbReference>
<feature type="transmembrane region" description="Helical" evidence="3">
    <location>
        <begin position="29"/>
        <end position="52"/>
    </location>
</feature>
<dbReference type="Pfam" id="PF25917">
    <property type="entry name" value="BSH_RND"/>
    <property type="match status" value="1"/>
</dbReference>
<dbReference type="InterPro" id="IPR058634">
    <property type="entry name" value="AaeA-lik-b-barrel"/>
</dbReference>
<keyword evidence="3" id="KW-0812">Transmembrane</keyword>
<dbReference type="PRINTS" id="PR01490">
    <property type="entry name" value="RTXTOXIND"/>
</dbReference>
<feature type="coiled-coil region" evidence="2">
    <location>
        <begin position="146"/>
        <end position="218"/>
    </location>
</feature>
<evidence type="ECO:0000313" key="6">
    <source>
        <dbReference type="EMBL" id="TEU30552.1"/>
    </source>
</evidence>
<evidence type="ECO:0000313" key="7">
    <source>
        <dbReference type="Proteomes" id="UP000297834"/>
    </source>
</evidence>
<keyword evidence="3" id="KW-0472">Membrane</keyword>
<dbReference type="SUPFAM" id="SSF111369">
    <property type="entry name" value="HlyD-like secretion proteins"/>
    <property type="match status" value="2"/>
</dbReference>
<dbReference type="AlphaFoldDB" id="A0A4Y7XFE0"/>
<evidence type="ECO:0000256" key="3">
    <source>
        <dbReference type="SAM" id="Phobius"/>
    </source>
</evidence>